<dbReference type="EMBL" id="LR796432">
    <property type="protein sequence ID" value="CAB4144730.1"/>
    <property type="molecule type" value="Genomic_DNA"/>
</dbReference>
<feature type="compositionally biased region" description="Basic and acidic residues" evidence="1">
    <location>
        <begin position="258"/>
        <end position="274"/>
    </location>
</feature>
<evidence type="ECO:0000256" key="1">
    <source>
        <dbReference type="SAM" id="MobiDB-lite"/>
    </source>
</evidence>
<feature type="region of interest" description="Disordered" evidence="1">
    <location>
        <begin position="234"/>
        <end position="274"/>
    </location>
</feature>
<gene>
    <name evidence="2" type="ORF">UFOVP468_51</name>
</gene>
<feature type="region of interest" description="Disordered" evidence="1">
    <location>
        <begin position="1"/>
        <end position="67"/>
    </location>
</feature>
<proteinExistence type="predicted"/>
<evidence type="ECO:0000313" key="2">
    <source>
        <dbReference type="EMBL" id="CAB4144730.1"/>
    </source>
</evidence>
<protein>
    <submittedName>
        <fullName evidence="2">Uncharacterized protein</fullName>
    </submittedName>
</protein>
<feature type="compositionally biased region" description="Basic residues" evidence="1">
    <location>
        <begin position="57"/>
        <end position="66"/>
    </location>
</feature>
<feature type="compositionally biased region" description="Acidic residues" evidence="1">
    <location>
        <begin position="1"/>
        <end position="49"/>
    </location>
</feature>
<name>A0A6J5MHV1_9CAUD</name>
<accession>A0A6J5MHV1</accession>
<organism evidence="2">
    <name type="scientific">uncultured Caudovirales phage</name>
    <dbReference type="NCBI Taxonomy" id="2100421"/>
    <lineage>
        <taxon>Viruses</taxon>
        <taxon>Duplodnaviria</taxon>
        <taxon>Heunggongvirae</taxon>
        <taxon>Uroviricota</taxon>
        <taxon>Caudoviricetes</taxon>
        <taxon>Peduoviridae</taxon>
        <taxon>Maltschvirus</taxon>
        <taxon>Maltschvirus maltsch</taxon>
    </lineage>
</organism>
<sequence>MAEDIIEEDDDEELIPVDTPPEDTHDDDDDEGDGEDERLADDADDDPDGDTAVNTNRNKRLKRRQVQKLAKENAQRELRMLRQQNEAMAQRLAAVEGNALSHNEMAIDARIDDAENAVRSAEHIIARAVESGNGDDVTSAIRMRDEALSRAHQLKTAKQQVSEARNRPVSADPAAINLAKEWMAANPWYDVRGNNEDSAVTNAIDARLVVEGFNPASVEYWQELTNRLRNRVAPAARTRKAPEGDGTARKKAPPMGNTREHAPQSTKKEVYVTPDRKQAMIEAGYWDDPVKRNQMLKAYQAHDRNSAR</sequence>
<reference evidence="2" key="1">
    <citation type="submission" date="2020-04" db="EMBL/GenBank/DDBJ databases">
        <authorList>
            <person name="Chiriac C."/>
            <person name="Salcher M."/>
            <person name="Ghai R."/>
            <person name="Kavagutti S V."/>
        </authorList>
    </citation>
    <scope>NUCLEOTIDE SEQUENCE</scope>
</reference>